<comment type="caution">
    <text evidence="2">The sequence shown here is derived from an EMBL/GenBank/DDBJ whole genome shotgun (WGS) entry which is preliminary data.</text>
</comment>
<dbReference type="AlphaFoldDB" id="A0A2S8F6N8"/>
<evidence type="ECO:0000313" key="3">
    <source>
        <dbReference type="Proteomes" id="UP000239388"/>
    </source>
</evidence>
<dbReference type="OrthoDB" id="291322at2"/>
<keyword evidence="1" id="KW-0472">Membrane</keyword>
<name>A0A2S8F6N8_9BACT</name>
<keyword evidence="1" id="KW-1133">Transmembrane helix</keyword>
<feature type="transmembrane region" description="Helical" evidence="1">
    <location>
        <begin position="155"/>
        <end position="173"/>
    </location>
</feature>
<dbReference type="RefSeq" id="WP_105358951.1">
    <property type="nucleotide sequence ID" value="NZ_PUIB01000026.1"/>
</dbReference>
<proteinExistence type="predicted"/>
<feature type="transmembrane region" description="Helical" evidence="1">
    <location>
        <begin position="15"/>
        <end position="35"/>
    </location>
</feature>
<feature type="transmembrane region" description="Helical" evidence="1">
    <location>
        <begin position="66"/>
        <end position="91"/>
    </location>
</feature>
<accession>A0A2S8F6N8</accession>
<feature type="transmembrane region" description="Helical" evidence="1">
    <location>
        <begin position="103"/>
        <end position="125"/>
    </location>
</feature>
<dbReference type="Proteomes" id="UP000239388">
    <property type="component" value="Unassembled WGS sequence"/>
</dbReference>
<dbReference type="EMBL" id="PUIB01000026">
    <property type="protein sequence ID" value="PQO27829.1"/>
    <property type="molecule type" value="Genomic_DNA"/>
</dbReference>
<organism evidence="2 3">
    <name type="scientific">Blastopirellula marina</name>
    <dbReference type="NCBI Taxonomy" id="124"/>
    <lineage>
        <taxon>Bacteria</taxon>
        <taxon>Pseudomonadati</taxon>
        <taxon>Planctomycetota</taxon>
        <taxon>Planctomycetia</taxon>
        <taxon>Pirellulales</taxon>
        <taxon>Pirellulaceae</taxon>
        <taxon>Blastopirellula</taxon>
    </lineage>
</organism>
<protein>
    <submittedName>
        <fullName evidence="2">Uncharacterized protein</fullName>
    </submittedName>
</protein>
<evidence type="ECO:0000313" key="2">
    <source>
        <dbReference type="EMBL" id="PQO27829.1"/>
    </source>
</evidence>
<feature type="transmembrane region" description="Helical" evidence="1">
    <location>
        <begin position="40"/>
        <end position="60"/>
    </location>
</feature>
<gene>
    <name evidence="2" type="ORF">C5Y98_26225</name>
</gene>
<keyword evidence="1" id="KW-0812">Transmembrane</keyword>
<evidence type="ECO:0000256" key="1">
    <source>
        <dbReference type="SAM" id="Phobius"/>
    </source>
</evidence>
<reference evidence="2 3" key="1">
    <citation type="submission" date="2018-02" db="EMBL/GenBank/DDBJ databases">
        <title>Comparative genomes isolates from brazilian mangrove.</title>
        <authorList>
            <person name="Araujo J.E."/>
            <person name="Taketani R.G."/>
            <person name="Silva M.C.P."/>
            <person name="Loureco M.V."/>
            <person name="Andreote F.D."/>
        </authorList>
    </citation>
    <scope>NUCLEOTIDE SEQUENCE [LARGE SCALE GENOMIC DNA]</scope>
    <source>
        <strain evidence="2 3">NAP PRIS-MGV</strain>
    </source>
</reference>
<sequence length="178" mass="19698">MNTPDPLPTPDHFEISISVIAIGLVMTTIGLLCFLSPFTLLPGILIAGWGGSVVWFQYLATFRRDLHGALLIGIQCSLATLALLGVLGLWIALRYEFGGMRSVYRMATWIMFIGAIVAYGVWVTVANWRWYLVLRKATQQGLTTPPWRQLSIGDLMALMVMIGAVLGMMSFLFRSAAR</sequence>